<gene>
    <name evidence="3" type="ORF">KY084_08215</name>
</gene>
<feature type="region of interest" description="Disordered" evidence="1">
    <location>
        <begin position="23"/>
        <end position="42"/>
    </location>
</feature>
<keyword evidence="2" id="KW-0732">Signal</keyword>
<evidence type="ECO:0000256" key="1">
    <source>
        <dbReference type="SAM" id="MobiDB-lite"/>
    </source>
</evidence>
<evidence type="ECO:0008006" key="5">
    <source>
        <dbReference type="Google" id="ProtNLM"/>
    </source>
</evidence>
<dbReference type="RefSeq" id="WP_219237981.1">
    <property type="nucleotide sequence ID" value="NZ_JAHWZX010000006.1"/>
</dbReference>
<name>A0ABS6XLS2_9SPHN</name>
<reference evidence="3 4" key="1">
    <citation type="submission" date="2021-07" db="EMBL/GenBank/DDBJ databases">
        <title>Stakelama flava sp. nov., a novel endophytic bacterium isolated from branch of Kandelia candel.</title>
        <authorList>
            <person name="Tuo L."/>
        </authorList>
    </citation>
    <scope>NUCLEOTIDE SEQUENCE [LARGE SCALE GENOMIC DNA]</scope>
    <source>
        <strain evidence="3 4">CBK3Z-3</strain>
    </source>
</reference>
<evidence type="ECO:0000313" key="3">
    <source>
        <dbReference type="EMBL" id="MBW4330859.1"/>
    </source>
</evidence>
<evidence type="ECO:0000256" key="2">
    <source>
        <dbReference type="SAM" id="SignalP"/>
    </source>
</evidence>
<keyword evidence="4" id="KW-1185">Reference proteome</keyword>
<protein>
    <recommendedName>
        <fullName evidence="5">Lipoprotein</fullName>
    </recommendedName>
</protein>
<sequence>MKKTMFVLGGALLLGACGGGGTAGSAPSNNTAQTAACESKDNNPNYSGFSSADIDSLLSSRAETLSAAPDAPEWADQAKQFATTFLGKIGIAPDSLCKGDYKDIQTLMGAEMDLESRSPQDKPGTLTGDTLQNYVRTLYQTAGLTADRGYKKLDDQVDYTMKAVKRTRASWSN</sequence>
<dbReference type="PROSITE" id="PS51257">
    <property type="entry name" value="PROKAR_LIPOPROTEIN"/>
    <property type="match status" value="1"/>
</dbReference>
<feature type="signal peptide" evidence="2">
    <location>
        <begin position="1"/>
        <end position="23"/>
    </location>
</feature>
<accession>A0ABS6XLS2</accession>
<comment type="caution">
    <text evidence="3">The sequence shown here is derived from an EMBL/GenBank/DDBJ whole genome shotgun (WGS) entry which is preliminary data.</text>
</comment>
<evidence type="ECO:0000313" key="4">
    <source>
        <dbReference type="Proteomes" id="UP001197214"/>
    </source>
</evidence>
<feature type="compositionally biased region" description="Polar residues" evidence="1">
    <location>
        <begin position="27"/>
        <end position="42"/>
    </location>
</feature>
<organism evidence="3 4">
    <name type="scientific">Stakelama flava</name>
    <dbReference type="NCBI Taxonomy" id="2860338"/>
    <lineage>
        <taxon>Bacteria</taxon>
        <taxon>Pseudomonadati</taxon>
        <taxon>Pseudomonadota</taxon>
        <taxon>Alphaproteobacteria</taxon>
        <taxon>Sphingomonadales</taxon>
        <taxon>Sphingomonadaceae</taxon>
        <taxon>Stakelama</taxon>
    </lineage>
</organism>
<feature type="chain" id="PRO_5045718536" description="Lipoprotein" evidence="2">
    <location>
        <begin position="24"/>
        <end position="173"/>
    </location>
</feature>
<proteinExistence type="predicted"/>
<dbReference type="Proteomes" id="UP001197214">
    <property type="component" value="Unassembled WGS sequence"/>
</dbReference>
<dbReference type="EMBL" id="JAHWZX010000006">
    <property type="protein sequence ID" value="MBW4330859.1"/>
    <property type="molecule type" value="Genomic_DNA"/>
</dbReference>